<dbReference type="AlphaFoldDB" id="A0A9D3W6D8"/>
<sequence length="174" mass="19561">MEFGLNRVIQLHELRTRIRRKVCGSTRERVSRLQCRYLTSVNPYRYELFNVKSKLDVVISSHCSSRNIVMELYVKFPEDDGSGPSSATVAANVGTSTKVESPTTRLCNGFTGLLQISYHDVLETSMGYRRTDDLLLSIKSSNGTSNPFVKGDNKGVNEEEDEAKEEERMDAIDG</sequence>
<evidence type="ECO:0000313" key="2">
    <source>
        <dbReference type="EMBL" id="KAH1113722.1"/>
    </source>
</evidence>
<feature type="compositionally biased region" description="Basic and acidic residues" evidence="1">
    <location>
        <begin position="165"/>
        <end position="174"/>
    </location>
</feature>
<reference evidence="2 3" key="1">
    <citation type="journal article" date="2021" name="Plant Biotechnol. J.">
        <title>Multi-omics assisted identification of the key and species-specific regulatory components of drought-tolerant mechanisms in Gossypium stocksii.</title>
        <authorList>
            <person name="Yu D."/>
            <person name="Ke L."/>
            <person name="Zhang D."/>
            <person name="Wu Y."/>
            <person name="Sun Y."/>
            <person name="Mei J."/>
            <person name="Sun J."/>
            <person name="Sun Y."/>
        </authorList>
    </citation>
    <scope>NUCLEOTIDE SEQUENCE [LARGE SCALE GENOMIC DNA]</scope>
    <source>
        <strain evidence="3">cv. E1</strain>
        <tissue evidence="2">Leaf</tissue>
    </source>
</reference>
<proteinExistence type="predicted"/>
<accession>A0A9D3W6D8</accession>
<name>A0A9D3W6D8_9ROSI</name>
<keyword evidence="3" id="KW-1185">Reference proteome</keyword>
<protein>
    <submittedName>
        <fullName evidence="2">Uncharacterized protein</fullName>
    </submittedName>
</protein>
<organism evidence="2 3">
    <name type="scientific">Gossypium stocksii</name>
    <dbReference type="NCBI Taxonomy" id="47602"/>
    <lineage>
        <taxon>Eukaryota</taxon>
        <taxon>Viridiplantae</taxon>
        <taxon>Streptophyta</taxon>
        <taxon>Embryophyta</taxon>
        <taxon>Tracheophyta</taxon>
        <taxon>Spermatophyta</taxon>
        <taxon>Magnoliopsida</taxon>
        <taxon>eudicotyledons</taxon>
        <taxon>Gunneridae</taxon>
        <taxon>Pentapetalae</taxon>
        <taxon>rosids</taxon>
        <taxon>malvids</taxon>
        <taxon>Malvales</taxon>
        <taxon>Malvaceae</taxon>
        <taxon>Malvoideae</taxon>
        <taxon>Gossypium</taxon>
    </lineage>
</organism>
<comment type="caution">
    <text evidence="2">The sequence shown here is derived from an EMBL/GenBank/DDBJ whole genome shotgun (WGS) entry which is preliminary data.</text>
</comment>
<gene>
    <name evidence="2" type="ORF">J1N35_007100</name>
</gene>
<dbReference type="EMBL" id="JAIQCV010000003">
    <property type="protein sequence ID" value="KAH1113722.1"/>
    <property type="molecule type" value="Genomic_DNA"/>
</dbReference>
<evidence type="ECO:0000256" key="1">
    <source>
        <dbReference type="SAM" id="MobiDB-lite"/>
    </source>
</evidence>
<feature type="region of interest" description="Disordered" evidence="1">
    <location>
        <begin position="142"/>
        <end position="174"/>
    </location>
</feature>
<dbReference type="Proteomes" id="UP000828251">
    <property type="component" value="Unassembled WGS sequence"/>
</dbReference>
<evidence type="ECO:0000313" key="3">
    <source>
        <dbReference type="Proteomes" id="UP000828251"/>
    </source>
</evidence>